<dbReference type="EMBL" id="LSRX01000031">
    <property type="protein sequence ID" value="OLQ13193.1"/>
    <property type="molecule type" value="Genomic_DNA"/>
</dbReference>
<dbReference type="AlphaFoldDB" id="A0A1Q9F0N0"/>
<accession>A0A1Q9F0N0</accession>
<comment type="caution">
    <text evidence="1">The sequence shown here is derived from an EMBL/GenBank/DDBJ whole genome shotgun (WGS) entry which is preliminary data.</text>
</comment>
<proteinExistence type="predicted"/>
<dbReference type="Proteomes" id="UP000186817">
    <property type="component" value="Unassembled WGS sequence"/>
</dbReference>
<reference evidence="1 2" key="1">
    <citation type="submission" date="2016-02" db="EMBL/GenBank/DDBJ databases">
        <title>Genome analysis of coral dinoflagellate symbionts highlights evolutionary adaptations to a symbiotic lifestyle.</title>
        <authorList>
            <person name="Aranda M."/>
            <person name="Li Y."/>
            <person name="Liew Y.J."/>
            <person name="Baumgarten S."/>
            <person name="Simakov O."/>
            <person name="Wilson M."/>
            <person name="Piel J."/>
            <person name="Ashoor H."/>
            <person name="Bougouffa S."/>
            <person name="Bajic V.B."/>
            <person name="Ryu T."/>
            <person name="Ravasi T."/>
            <person name="Bayer T."/>
            <person name="Micklem G."/>
            <person name="Kim H."/>
            <person name="Bhak J."/>
            <person name="Lajeunesse T.C."/>
            <person name="Voolstra C.R."/>
        </authorList>
    </citation>
    <scope>NUCLEOTIDE SEQUENCE [LARGE SCALE GENOMIC DNA]</scope>
    <source>
        <strain evidence="1 2">CCMP2467</strain>
    </source>
</reference>
<organism evidence="1 2">
    <name type="scientific">Symbiodinium microadriaticum</name>
    <name type="common">Dinoflagellate</name>
    <name type="synonym">Zooxanthella microadriatica</name>
    <dbReference type="NCBI Taxonomy" id="2951"/>
    <lineage>
        <taxon>Eukaryota</taxon>
        <taxon>Sar</taxon>
        <taxon>Alveolata</taxon>
        <taxon>Dinophyceae</taxon>
        <taxon>Suessiales</taxon>
        <taxon>Symbiodiniaceae</taxon>
        <taxon>Symbiodinium</taxon>
    </lineage>
</organism>
<evidence type="ECO:0000313" key="2">
    <source>
        <dbReference type="Proteomes" id="UP000186817"/>
    </source>
</evidence>
<name>A0A1Q9F0N0_SYMMI</name>
<protein>
    <submittedName>
        <fullName evidence="1">Uncharacterized protein</fullName>
    </submittedName>
</protein>
<gene>
    <name evidence="1" type="ORF">AK812_SmicGene2805</name>
</gene>
<evidence type="ECO:0000313" key="1">
    <source>
        <dbReference type="EMBL" id="OLQ13193.1"/>
    </source>
</evidence>
<dbReference type="OrthoDB" id="10406720at2759"/>
<keyword evidence="2" id="KW-1185">Reference proteome</keyword>
<sequence length="238" mass="26177">MPQQNSIQHQCAINSIVGYCSCFKAMLVVESCKGAEQHSFTSSFASWSLLERLCFVTCQCLDGEDAKVFRYTATGVLKKERIDRRAAEYAWDILRGSFHCCTKYHADGSPCDKQRFVGAILSAYWRLLAVGRAGGSEMASHLIQVLQENATRYFPPTFTYWSEQRPVQLDLFAGLIPVVHDMFAEDSAKPDADRAIVPHIAGLCSVDAGIRTPQGLLSPTALAALSGESREVVLSAAF</sequence>